<dbReference type="GeneID" id="109588009"/>
<dbReference type="KEGG" id="aqu:109588009"/>
<dbReference type="RefSeq" id="XP_019859771.1">
    <property type="nucleotide sequence ID" value="XM_020004212.1"/>
</dbReference>
<dbReference type="PANTHER" id="PTHR20921:SF0">
    <property type="entry name" value="TRANSMEMBRANE PROTEIN 222"/>
    <property type="match status" value="1"/>
</dbReference>
<sequence length="93" mass="11057">MGICTSAGIIRDFAGPYYVSEDQMGFDNPTMYWQLNPKNRVAATWDSAVHQASEEYSHRMHNLFCMYRYMYVHVHVLYMYKITNVQLSFWEKA</sequence>
<organism evidence="1 2">
    <name type="scientific">Amphimedon queenslandica</name>
    <name type="common">Sponge</name>
    <dbReference type="NCBI Taxonomy" id="400682"/>
    <lineage>
        <taxon>Eukaryota</taxon>
        <taxon>Metazoa</taxon>
        <taxon>Porifera</taxon>
        <taxon>Demospongiae</taxon>
        <taxon>Heteroscleromorpha</taxon>
        <taxon>Haplosclerida</taxon>
        <taxon>Niphatidae</taxon>
        <taxon>Amphimedon</taxon>
    </lineage>
</organism>
<protein>
    <submittedName>
        <fullName evidence="1">Uncharacterized protein</fullName>
    </submittedName>
</protein>
<evidence type="ECO:0000313" key="1">
    <source>
        <dbReference type="EnsemblMetazoa" id="XP_019859771.1"/>
    </source>
</evidence>
<dbReference type="PANTHER" id="PTHR20921">
    <property type="entry name" value="TRANSMEMBRANE PROTEIN 222"/>
    <property type="match status" value="1"/>
</dbReference>
<proteinExistence type="predicted"/>
<dbReference type="EnsemblMetazoa" id="XM_020004212.1">
    <property type="protein sequence ID" value="XP_019859771.1"/>
    <property type="gene ID" value="LOC109588009"/>
</dbReference>
<reference evidence="2" key="1">
    <citation type="journal article" date="2010" name="Nature">
        <title>The Amphimedon queenslandica genome and the evolution of animal complexity.</title>
        <authorList>
            <person name="Srivastava M."/>
            <person name="Simakov O."/>
            <person name="Chapman J."/>
            <person name="Fahey B."/>
            <person name="Gauthier M.E."/>
            <person name="Mitros T."/>
            <person name="Richards G.S."/>
            <person name="Conaco C."/>
            <person name="Dacre M."/>
            <person name="Hellsten U."/>
            <person name="Larroux C."/>
            <person name="Putnam N.H."/>
            <person name="Stanke M."/>
            <person name="Adamska M."/>
            <person name="Darling A."/>
            <person name="Degnan S.M."/>
            <person name="Oakley T.H."/>
            <person name="Plachetzki D.C."/>
            <person name="Zhai Y."/>
            <person name="Adamski M."/>
            <person name="Calcino A."/>
            <person name="Cummins S.F."/>
            <person name="Goodstein D.M."/>
            <person name="Harris C."/>
            <person name="Jackson D.J."/>
            <person name="Leys S.P."/>
            <person name="Shu S."/>
            <person name="Woodcroft B.J."/>
            <person name="Vervoort M."/>
            <person name="Kosik K.S."/>
            <person name="Manning G."/>
            <person name="Degnan B.M."/>
            <person name="Rokhsar D.S."/>
        </authorList>
    </citation>
    <scope>NUCLEOTIDE SEQUENCE [LARGE SCALE GENOMIC DNA]</scope>
</reference>
<name>A0AAN0JSB7_AMPQE</name>
<keyword evidence="2" id="KW-1185">Reference proteome</keyword>
<dbReference type="AlphaFoldDB" id="A0AAN0JSB7"/>
<accession>A0AAN0JSB7</accession>
<reference evidence="1" key="2">
    <citation type="submission" date="2024-06" db="UniProtKB">
        <authorList>
            <consortium name="EnsemblMetazoa"/>
        </authorList>
    </citation>
    <scope>IDENTIFICATION</scope>
</reference>
<evidence type="ECO:0000313" key="2">
    <source>
        <dbReference type="Proteomes" id="UP000007879"/>
    </source>
</evidence>
<dbReference type="Pfam" id="PF05608">
    <property type="entry name" value="RTE1"/>
    <property type="match status" value="1"/>
</dbReference>
<dbReference type="InterPro" id="IPR008496">
    <property type="entry name" value="TMEM222/RTE1"/>
</dbReference>
<dbReference type="Proteomes" id="UP000007879">
    <property type="component" value="Unassembled WGS sequence"/>
</dbReference>